<organism evidence="1 2">
    <name type="scientific">Populus deltoides</name>
    <name type="common">Eastern poplar</name>
    <name type="synonym">Eastern cottonwood</name>
    <dbReference type="NCBI Taxonomy" id="3696"/>
    <lineage>
        <taxon>Eukaryota</taxon>
        <taxon>Viridiplantae</taxon>
        <taxon>Streptophyta</taxon>
        <taxon>Embryophyta</taxon>
        <taxon>Tracheophyta</taxon>
        <taxon>Spermatophyta</taxon>
        <taxon>Magnoliopsida</taxon>
        <taxon>eudicotyledons</taxon>
        <taxon>Gunneridae</taxon>
        <taxon>Pentapetalae</taxon>
        <taxon>rosids</taxon>
        <taxon>fabids</taxon>
        <taxon>Malpighiales</taxon>
        <taxon>Salicaceae</taxon>
        <taxon>Saliceae</taxon>
        <taxon>Populus</taxon>
    </lineage>
</organism>
<keyword evidence="2" id="KW-1185">Reference proteome</keyword>
<accession>A0A8T2ZEH3</accession>
<dbReference type="EMBL" id="JACEGQ020000002">
    <property type="protein sequence ID" value="KAH8515766.1"/>
    <property type="molecule type" value="Genomic_DNA"/>
</dbReference>
<evidence type="ECO:0000313" key="2">
    <source>
        <dbReference type="Proteomes" id="UP000807159"/>
    </source>
</evidence>
<evidence type="ECO:0008006" key="3">
    <source>
        <dbReference type="Google" id="ProtNLM"/>
    </source>
</evidence>
<name>A0A8T2ZEH3_POPDE</name>
<evidence type="ECO:0000313" key="1">
    <source>
        <dbReference type="EMBL" id="KAH8515766.1"/>
    </source>
</evidence>
<protein>
    <recommendedName>
        <fullName evidence="3">Small RNA degrading nuclease 5</fullName>
    </recommendedName>
</protein>
<reference evidence="1" key="1">
    <citation type="journal article" date="2021" name="J. Hered.">
        <title>Genome Assembly of Salicaceae Populus deltoides (Eastern Cottonwood) I-69 Based on Nanopore Sequencing and Hi-C Technologies.</title>
        <authorList>
            <person name="Bai S."/>
            <person name="Wu H."/>
            <person name="Zhang J."/>
            <person name="Pan Z."/>
            <person name="Zhao W."/>
            <person name="Li Z."/>
            <person name="Tong C."/>
        </authorList>
    </citation>
    <scope>NUCLEOTIDE SEQUENCE</scope>
    <source>
        <tissue evidence="1">Leaf</tissue>
    </source>
</reference>
<comment type="caution">
    <text evidence="1">The sequence shown here is derived from an EMBL/GenBank/DDBJ whole genome shotgun (WGS) entry which is preliminary data.</text>
</comment>
<sequence length="292" mass="32563">MSSDKSIIGRLLPAWIRENVSGTPPPAKTTNIFNLTTLRSFSRFSGITCAMLNGETTSLKDVQFFVFCCMNAFPDAYLYSMLLTLLLGPDFGSPPSFVRRKLLTVLSECGKTSSLIDDISIVNRYASGSSHSFPVSSGEEALLQVRKEVMNDRVHFVWTQFLELNSYFKKQADDEGKLNGKLAEMISLLTCEKKSAHRKGMKCSLTSELKEIPPQMDAWVRCLYSTLPTNTMLIICTGHGDTAIVHRLRKILVEQKETAISLEKIVQVLEELQAQAEVALCFVGVKNRGHAR</sequence>
<gene>
    <name evidence="1" type="ORF">H0E87_004273</name>
</gene>
<dbReference type="AlphaFoldDB" id="A0A8T2ZEH3"/>
<proteinExistence type="predicted"/>
<dbReference type="Proteomes" id="UP000807159">
    <property type="component" value="Chromosome 2"/>
</dbReference>